<name>A0A7U4DIT9_BORBG</name>
<evidence type="ECO:0000313" key="1">
    <source>
        <dbReference type="EMBL" id="ACN92764.1"/>
    </source>
</evidence>
<dbReference type="Proteomes" id="UP000006208">
    <property type="component" value="Plasmid 118a_lp32-3"/>
</dbReference>
<geneLocation type="plasmid" evidence="1 2">
    <name>118a_lp32-3</name>
</geneLocation>
<proteinExistence type="predicted"/>
<sequence length="59" mass="6807">MKNLTKIKKETLKLTLKFYLTLKTSKLIIKYIKTLKQTAPISDRFIYLLLISGCGSTEL</sequence>
<gene>
    <name evidence="1" type="ORF">BBU118A_S18</name>
</gene>
<accession>A0A7U4DIT9</accession>
<dbReference type="AlphaFoldDB" id="A0A7U4DIT9"/>
<reference evidence="1 2" key="1">
    <citation type="journal article" date="2011" name="J. Bacteriol.">
        <title>Whole-genome sequences of thirteen isolates of Borrelia burgdorferi.</title>
        <authorList>
            <person name="Schutzer S.E."/>
            <person name="Fraser-Liggett C.M."/>
            <person name="Casjens S.R."/>
            <person name="Qiu W.G."/>
            <person name="Dunn J.J."/>
            <person name="Mongodin E.F."/>
            <person name="Luft B.J."/>
        </authorList>
    </citation>
    <scope>NUCLEOTIDE SEQUENCE [LARGE SCALE GENOMIC DNA]</scope>
    <source>
        <strain evidence="1 2">118a</strain>
        <plasmid evidence="1 2">118a_lp32-3</plasmid>
    </source>
</reference>
<protein>
    <submittedName>
        <fullName evidence="1">Uncharacterized protein</fullName>
    </submittedName>
</protein>
<dbReference type="EMBL" id="CP001530">
    <property type="protein sequence ID" value="ACN92764.1"/>
    <property type="molecule type" value="Genomic_DNA"/>
</dbReference>
<evidence type="ECO:0000313" key="2">
    <source>
        <dbReference type="Proteomes" id="UP000006208"/>
    </source>
</evidence>
<organism evidence="1 2">
    <name type="scientific">Borreliella burgdorferi 118a</name>
    <dbReference type="NCBI Taxonomy" id="476210"/>
    <lineage>
        <taxon>Bacteria</taxon>
        <taxon>Pseudomonadati</taxon>
        <taxon>Spirochaetota</taxon>
        <taxon>Spirochaetia</taxon>
        <taxon>Spirochaetales</taxon>
        <taxon>Borreliaceae</taxon>
        <taxon>Borreliella</taxon>
    </lineage>
</organism>
<keyword evidence="1" id="KW-0614">Plasmid</keyword>